<dbReference type="PANTHER" id="PTHR12231:SF272">
    <property type="entry name" value="DPR-INTERACTING PROTEIN THETA"/>
    <property type="match status" value="1"/>
</dbReference>
<dbReference type="SUPFAM" id="SSF48726">
    <property type="entry name" value="Immunoglobulin"/>
    <property type="match status" value="3"/>
</dbReference>
<dbReference type="SMART" id="SM00408">
    <property type="entry name" value="IGc2"/>
    <property type="match status" value="3"/>
</dbReference>
<dbReference type="InterPro" id="IPR007110">
    <property type="entry name" value="Ig-like_dom"/>
</dbReference>
<evidence type="ECO:0000256" key="3">
    <source>
        <dbReference type="ARBA" id="ARBA00022729"/>
    </source>
</evidence>
<dbReference type="Pfam" id="PF07679">
    <property type="entry name" value="I-set"/>
    <property type="match status" value="1"/>
</dbReference>
<dbReference type="InterPro" id="IPR051170">
    <property type="entry name" value="Neural/epithelial_adhesion"/>
</dbReference>
<keyword evidence="2" id="KW-1003">Cell membrane</keyword>
<evidence type="ECO:0000256" key="7">
    <source>
        <dbReference type="ARBA" id="ARBA00023180"/>
    </source>
</evidence>
<name>A0A6H5J1I8_9HYME</name>
<dbReference type="InterPro" id="IPR003598">
    <property type="entry name" value="Ig_sub2"/>
</dbReference>
<keyword evidence="11" id="KW-1185">Reference proteome</keyword>
<dbReference type="FunFam" id="2.60.40.10:FF:000376">
    <property type="entry name" value="CLUMA_CG000981, isoform A"/>
    <property type="match status" value="1"/>
</dbReference>
<feature type="domain" description="Ig-like" evidence="9">
    <location>
        <begin position="250"/>
        <end position="344"/>
    </location>
</feature>
<comment type="subcellular location">
    <subcellularLocation>
        <location evidence="1">Cell membrane</location>
    </subcellularLocation>
</comment>
<keyword evidence="4" id="KW-0677">Repeat</keyword>
<dbReference type="InterPro" id="IPR003599">
    <property type="entry name" value="Ig_sub"/>
</dbReference>
<keyword evidence="5" id="KW-0472">Membrane</keyword>
<dbReference type="GO" id="GO:0043005">
    <property type="term" value="C:neuron projection"/>
    <property type="evidence" value="ECO:0007669"/>
    <property type="project" value="TreeGrafter"/>
</dbReference>
<dbReference type="AlphaFoldDB" id="A0A6H5J1I8"/>
<evidence type="ECO:0000313" key="10">
    <source>
        <dbReference type="EMBL" id="CAB0044293.1"/>
    </source>
</evidence>
<evidence type="ECO:0000256" key="1">
    <source>
        <dbReference type="ARBA" id="ARBA00004236"/>
    </source>
</evidence>
<gene>
    <name evidence="10" type="ORF">TBRA_LOCUS15881</name>
</gene>
<protein>
    <recommendedName>
        <fullName evidence="9">Ig-like domain-containing protein</fullName>
    </recommendedName>
</protein>
<dbReference type="PANTHER" id="PTHR12231">
    <property type="entry name" value="CTX-RELATED TYPE I TRANSMEMBRANE PROTEIN"/>
    <property type="match status" value="1"/>
</dbReference>
<evidence type="ECO:0000256" key="8">
    <source>
        <dbReference type="ARBA" id="ARBA00023319"/>
    </source>
</evidence>
<keyword evidence="8" id="KW-0393">Immunoglobulin domain</keyword>
<organism evidence="10 11">
    <name type="scientific">Trichogramma brassicae</name>
    <dbReference type="NCBI Taxonomy" id="86971"/>
    <lineage>
        <taxon>Eukaryota</taxon>
        <taxon>Metazoa</taxon>
        <taxon>Ecdysozoa</taxon>
        <taxon>Arthropoda</taxon>
        <taxon>Hexapoda</taxon>
        <taxon>Insecta</taxon>
        <taxon>Pterygota</taxon>
        <taxon>Neoptera</taxon>
        <taxon>Endopterygota</taxon>
        <taxon>Hymenoptera</taxon>
        <taxon>Apocrita</taxon>
        <taxon>Proctotrupomorpha</taxon>
        <taxon>Chalcidoidea</taxon>
        <taxon>Trichogrammatidae</taxon>
        <taxon>Trichogramma</taxon>
    </lineage>
</organism>
<evidence type="ECO:0000256" key="2">
    <source>
        <dbReference type="ARBA" id="ARBA00022475"/>
    </source>
</evidence>
<dbReference type="FunFam" id="2.60.40.10:FF:000392">
    <property type="entry name" value="CLUMA_CG000981, isoform A"/>
    <property type="match status" value="1"/>
</dbReference>
<reference evidence="10 11" key="1">
    <citation type="submission" date="2020-02" db="EMBL/GenBank/DDBJ databases">
        <authorList>
            <person name="Ferguson B K."/>
        </authorList>
    </citation>
    <scope>NUCLEOTIDE SEQUENCE [LARGE SCALE GENOMIC DNA]</scope>
</reference>
<feature type="domain" description="Ig-like" evidence="9">
    <location>
        <begin position="447"/>
        <end position="541"/>
    </location>
</feature>
<dbReference type="InterPro" id="IPR013098">
    <property type="entry name" value="Ig_I-set"/>
</dbReference>
<dbReference type="EMBL" id="CADCXV010001427">
    <property type="protein sequence ID" value="CAB0044293.1"/>
    <property type="molecule type" value="Genomic_DNA"/>
</dbReference>
<dbReference type="InterPro" id="IPR036179">
    <property type="entry name" value="Ig-like_dom_sf"/>
</dbReference>
<keyword evidence="6" id="KW-1015">Disulfide bond</keyword>
<dbReference type="Gene3D" id="2.60.40.10">
    <property type="entry name" value="Immunoglobulins"/>
    <property type="match status" value="3"/>
</dbReference>
<keyword evidence="3" id="KW-0732">Signal</keyword>
<evidence type="ECO:0000313" key="11">
    <source>
        <dbReference type="Proteomes" id="UP000479190"/>
    </source>
</evidence>
<dbReference type="InterPro" id="IPR013783">
    <property type="entry name" value="Ig-like_fold"/>
</dbReference>
<dbReference type="FunFam" id="2.60.40.10:FF:000328">
    <property type="entry name" value="CLUMA_CG000981, isoform A"/>
    <property type="match status" value="1"/>
</dbReference>
<proteinExistence type="predicted"/>
<dbReference type="SMART" id="SM00409">
    <property type="entry name" value="IG"/>
    <property type="match status" value="3"/>
</dbReference>
<dbReference type="OrthoDB" id="10012075at2759"/>
<feature type="domain" description="Ig-like" evidence="9">
    <location>
        <begin position="352"/>
        <end position="437"/>
    </location>
</feature>
<evidence type="ECO:0000259" key="9">
    <source>
        <dbReference type="PROSITE" id="PS50835"/>
    </source>
</evidence>
<evidence type="ECO:0000256" key="5">
    <source>
        <dbReference type="ARBA" id="ARBA00023136"/>
    </source>
</evidence>
<dbReference type="GO" id="GO:0005886">
    <property type="term" value="C:plasma membrane"/>
    <property type="evidence" value="ECO:0007669"/>
    <property type="project" value="UniProtKB-SubCell"/>
</dbReference>
<evidence type="ECO:0000256" key="6">
    <source>
        <dbReference type="ARBA" id="ARBA00023157"/>
    </source>
</evidence>
<dbReference type="Proteomes" id="UP000479190">
    <property type="component" value="Unassembled WGS sequence"/>
</dbReference>
<dbReference type="PROSITE" id="PS50835">
    <property type="entry name" value="IG_LIKE"/>
    <property type="match status" value="3"/>
</dbReference>
<evidence type="ECO:0000256" key="4">
    <source>
        <dbReference type="ARBA" id="ARBA00022737"/>
    </source>
</evidence>
<dbReference type="Pfam" id="PF13927">
    <property type="entry name" value="Ig_3"/>
    <property type="match status" value="2"/>
</dbReference>
<keyword evidence="7" id="KW-0325">Glycoprotein</keyword>
<accession>A0A6H5J1I8</accession>
<sequence>MEKMLHVPPTSCATCSLSLSPNSKDLTLNINLDIKALNFHLHDLCSRERSVPAPGLHLPGVWWRARSTSWDPCVSAPAFAAALSLCRSSQLGINMTDELKQVKQCADDCRKDTWWAVLEQRRRAAGVIYELLTSIAGPKTKITDREKQLIKLLIMACTITCESASGEVKLWYKTIKAYSSSYYMYVVHYAALSTRAHVQARAAWYSSRGVPLLYLIVSSPVSRETSFAQYPVRAEQCDTLAKSSERSQNPNFKEPIMNVTAPVGREAILTCTVKDLAGYKVAWLRVDTQTILTIANHVITKNHRIGVTHSEHRTWFLHIKEVKETDRGWYMCQINTDPMKSQIGYLDVVVPPDIIDYQTSTDMVVREGTNVTLRCAATGSPAPNIQWRREDGRPISLSPTREVQNVEGSHFNLTKVNRQHMGPYLCIASNGVPPTVSKRIILVVQFPPMIWIPNQLIGAREGQQVTLECTSEAYPKSINYWTRDKDEIVPQGDKYEPTVTDTAYKVHMKLTIKSVGPSDFGTYKCVSRNSLGDTDGSIKLYHKLDLKFIVSLLNTCVHVGCLHGFRGHDRNICIRLCIFISVLSFLSVMCSAWSLSLALCLFMPIQSCSLVQSAGAWLHFSSSIASPLCSFSIAQLI</sequence>